<dbReference type="SUPFAM" id="SSF49562">
    <property type="entry name" value="C2 domain (Calcium/lipid-binding domain, CaLB)"/>
    <property type="match status" value="1"/>
</dbReference>
<dbReference type="AlphaFoldDB" id="A0A2H3DDG1"/>
<evidence type="ECO:0000313" key="3">
    <source>
        <dbReference type="Proteomes" id="UP000217790"/>
    </source>
</evidence>
<name>A0A2H3DDG1_ARMGA</name>
<accession>A0A2H3DDG1</accession>
<evidence type="ECO:0000313" key="2">
    <source>
        <dbReference type="EMBL" id="PBK89472.1"/>
    </source>
</evidence>
<keyword evidence="3" id="KW-1185">Reference proteome</keyword>
<sequence>MNKQYRFHQIKAIELLNLSLESDKQSYYLKIFVENVYIKTKTYRVKKDRGTTLRPRWGLDLDLRDINESERFQVEIYCRQGKGKSQCLGFCEASIQDVLIGETDIITLSISSNSPCPDVSLKIFREGASDYSAITQSASEDQDMSAAPQSGPSNTVDPESLDVVAKLENFDFGMFKLPYNNPEKQPSNNLISDYPCRYLSSKALHSAQVPFLQPDH</sequence>
<proteinExistence type="predicted"/>
<dbReference type="STRING" id="47427.A0A2H3DDG1"/>
<reference evidence="3" key="1">
    <citation type="journal article" date="2017" name="Nat. Ecol. Evol.">
        <title>Genome expansion and lineage-specific genetic innovations in the forest pathogenic fungi Armillaria.</title>
        <authorList>
            <person name="Sipos G."/>
            <person name="Prasanna A.N."/>
            <person name="Walter M.C."/>
            <person name="O'Connor E."/>
            <person name="Balint B."/>
            <person name="Krizsan K."/>
            <person name="Kiss B."/>
            <person name="Hess J."/>
            <person name="Varga T."/>
            <person name="Slot J."/>
            <person name="Riley R."/>
            <person name="Boka B."/>
            <person name="Rigling D."/>
            <person name="Barry K."/>
            <person name="Lee J."/>
            <person name="Mihaltcheva S."/>
            <person name="LaButti K."/>
            <person name="Lipzen A."/>
            <person name="Waldron R."/>
            <person name="Moloney N.M."/>
            <person name="Sperisen C."/>
            <person name="Kredics L."/>
            <person name="Vagvoelgyi C."/>
            <person name="Patrignani A."/>
            <person name="Fitzpatrick D."/>
            <person name="Nagy I."/>
            <person name="Doyle S."/>
            <person name="Anderson J.B."/>
            <person name="Grigoriev I.V."/>
            <person name="Gueldener U."/>
            <person name="Muensterkoetter M."/>
            <person name="Nagy L.G."/>
        </authorList>
    </citation>
    <scope>NUCLEOTIDE SEQUENCE [LARGE SCALE GENOMIC DNA]</scope>
    <source>
        <strain evidence="3">Ar21-2</strain>
    </source>
</reference>
<dbReference type="Proteomes" id="UP000217790">
    <property type="component" value="Unassembled WGS sequence"/>
</dbReference>
<dbReference type="EMBL" id="KZ293668">
    <property type="protein sequence ID" value="PBK89472.1"/>
    <property type="molecule type" value="Genomic_DNA"/>
</dbReference>
<dbReference type="InterPro" id="IPR035892">
    <property type="entry name" value="C2_domain_sf"/>
</dbReference>
<feature type="compositionally biased region" description="Polar residues" evidence="1">
    <location>
        <begin position="147"/>
        <end position="157"/>
    </location>
</feature>
<feature type="region of interest" description="Disordered" evidence="1">
    <location>
        <begin position="136"/>
        <end position="158"/>
    </location>
</feature>
<dbReference type="InParanoid" id="A0A2H3DDG1"/>
<organism evidence="2 3">
    <name type="scientific">Armillaria gallica</name>
    <name type="common">Bulbous honey fungus</name>
    <name type="synonym">Armillaria bulbosa</name>
    <dbReference type="NCBI Taxonomy" id="47427"/>
    <lineage>
        <taxon>Eukaryota</taxon>
        <taxon>Fungi</taxon>
        <taxon>Dikarya</taxon>
        <taxon>Basidiomycota</taxon>
        <taxon>Agaricomycotina</taxon>
        <taxon>Agaricomycetes</taxon>
        <taxon>Agaricomycetidae</taxon>
        <taxon>Agaricales</taxon>
        <taxon>Marasmiineae</taxon>
        <taxon>Physalacriaceae</taxon>
        <taxon>Armillaria</taxon>
    </lineage>
</organism>
<gene>
    <name evidence="2" type="ORF">ARMGADRAFT_1015119</name>
</gene>
<evidence type="ECO:0000256" key="1">
    <source>
        <dbReference type="SAM" id="MobiDB-lite"/>
    </source>
</evidence>
<protein>
    <recommendedName>
        <fullName evidence="4">C2 domain-containing protein</fullName>
    </recommendedName>
</protein>
<evidence type="ECO:0008006" key="4">
    <source>
        <dbReference type="Google" id="ProtNLM"/>
    </source>
</evidence>